<dbReference type="PANTHER" id="PTHR31499:SF11">
    <property type="entry name" value="MYB FAMILY TRANSCRIPTION FACTOR PHL8"/>
    <property type="match status" value="1"/>
</dbReference>
<reference evidence="10" key="1">
    <citation type="submission" date="2018-02" db="EMBL/GenBank/DDBJ databases">
        <authorList>
            <person name="Cohen D.B."/>
            <person name="Kent A.D."/>
        </authorList>
    </citation>
    <scope>NUCLEOTIDE SEQUENCE</scope>
</reference>
<feature type="compositionally biased region" description="Polar residues" evidence="7">
    <location>
        <begin position="283"/>
        <end position="301"/>
    </location>
</feature>
<dbReference type="GO" id="GO:0005634">
    <property type="term" value="C:nucleus"/>
    <property type="evidence" value="ECO:0007669"/>
    <property type="project" value="UniProtKB-SubCell"/>
</dbReference>
<organism evidence="10">
    <name type="scientific">Fagus sylvatica</name>
    <name type="common">Beechnut</name>
    <dbReference type="NCBI Taxonomy" id="28930"/>
    <lineage>
        <taxon>Eukaryota</taxon>
        <taxon>Viridiplantae</taxon>
        <taxon>Streptophyta</taxon>
        <taxon>Embryophyta</taxon>
        <taxon>Tracheophyta</taxon>
        <taxon>Spermatophyta</taxon>
        <taxon>Magnoliopsida</taxon>
        <taxon>eudicotyledons</taxon>
        <taxon>Gunneridae</taxon>
        <taxon>Pentapetalae</taxon>
        <taxon>rosids</taxon>
        <taxon>fabids</taxon>
        <taxon>Fagales</taxon>
        <taxon>Fagaceae</taxon>
        <taxon>Fagus</taxon>
    </lineage>
</organism>
<proteinExistence type="inferred from homology"/>
<dbReference type="PANTHER" id="PTHR31499">
    <property type="entry name" value="MYB FAMILY TRANSCRIPTION FACTOR PHL11"/>
    <property type="match status" value="1"/>
</dbReference>
<feature type="region of interest" description="Disordered" evidence="7">
    <location>
        <begin position="230"/>
        <end position="325"/>
    </location>
</feature>
<protein>
    <recommendedName>
        <fullName evidence="11">HTH myb-type domain-containing protein</fullName>
    </recommendedName>
</protein>
<dbReference type="SUPFAM" id="SSF46689">
    <property type="entry name" value="Homeodomain-like"/>
    <property type="match status" value="1"/>
</dbReference>
<feature type="compositionally biased region" description="Polar residues" evidence="7">
    <location>
        <begin position="259"/>
        <end position="268"/>
    </location>
</feature>
<keyword evidence="3" id="KW-0805">Transcription regulation</keyword>
<dbReference type="InterPro" id="IPR046955">
    <property type="entry name" value="PHR1-like"/>
</dbReference>
<dbReference type="GO" id="GO:0003700">
    <property type="term" value="F:DNA-binding transcription factor activity"/>
    <property type="evidence" value="ECO:0007669"/>
    <property type="project" value="InterPro"/>
</dbReference>
<dbReference type="InterPro" id="IPR006447">
    <property type="entry name" value="Myb_dom_plants"/>
</dbReference>
<evidence type="ECO:0000256" key="4">
    <source>
        <dbReference type="ARBA" id="ARBA00023054"/>
    </source>
</evidence>
<feature type="domain" description="MYB-CC type transcription factor LHEQLE-containing" evidence="9">
    <location>
        <begin position="127"/>
        <end position="174"/>
    </location>
</feature>
<comment type="similarity">
    <text evidence="2">Belongs to the MYB-CC family.</text>
</comment>
<dbReference type="Pfam" id="PF00249">
    <property type="entry name" value="Myb_DNA-binding"/>
    <property type="match status" value="1"/>
</dbReference>
<evidence type="ECO:0000256" key="7">
    <source>
        <dbReference type="SAM" id="MobiDB-lite"/>
    </source>
</evidence>
<dbReference type="FunFam" id="1.10.10.60:FF:000007">
    <property type="entry name" value="Two-component response regulator"/>
    <property type="match status" value="1"/>
</dbReference>
<accession>A0A2N9J5Z0</accession>
<feature type="compositionally biased region" description="Basic and acidic residues" evidence="7">
    <location>
        <begin position="244"/>
        <end position="258"/>
    </location>
</feature>
<dbReference type="NCBIfam" id="TIGR01557">
    <property type="entry name" value="myb_SHAQKYF"/>
    <property type="match status" value="1"/>
</dbReference>
<gene>
    <name evidence="10" type="ORF">FSB_LOCUS59795</name>
</gene>
<evidence type="ECO:0008006" key="11">
    <source>
        <dbReference type="Google" id="ProtNLM"/>
    </source>
</evidence>
<keyword evidence="4" id="KW-0175">Coiled coil</keyword>
<feature type="domain" description="Myb-like" evidence="8">
    <location>
        <begin position="22"/>
        <end position="70"/>
    </location>
</feature>
<comment type="subcellular location">
    <subcellularLocation>
        <location evidence="1">Nucleus</location>
    </subcellularLocation>
</comment>
<evidence type="ECO:0000256" key="3">
    <source>
        <dbReference type="ARBA" id="ARBA00023015"/>
    </source>
</evidence>
<sequence length="363" mass="40389">MGLQNMQNQNMNLVLSTDAKPRLKWTPELHQRFVEAVNQLGGPDKATPKSLMRVMGIPGLTLYHLKSHLQALSLHNDFLSKYRLGKSQQSESSTDNKQEDYREIQTTDGHFSREISDANHNPINESLQIAQALKLQMEVQRKLHEQIEVQRHLQLRIEAQGKYLQSVLKKAQETISGYNSSSLGVELAKAELSQLVSMVNTGCPSSSISELTELGGLSLKTVERNQMRGTICSMESSLTSSESSGRKEEKWPMKDSSDLQKSNSTTLELSLMDIHPEERPRSSDTSNQANGKKRTGSSISDGTCVEQPVAKRSPTQRDKSGNQLRKSGLLGTLDLNSQYQNDIDSVPKAIDLNCKGMEQCNGF</sequence>
<name>A0A2N9J5Z0_FAGSY</name>
<evidence type="ECO:0000256" key="1">
    <source>
        <dbReference type="ARBA" id="ARBA00004123"/>
    </source>
</evidence>
<evidence type="ECO:0000313" key="10">
    <source>
        <dbReference type="EMBL" id="SPD31913.1"/>
    </source>
</evidence>
<feature type="compositionally biased region" description="Low complexity" evidence="7">
    <location>
        <begin position="233"/>
        <end position="243"/>
    </location>
</feature>
<dbReference type="Pfam" id="PF14379">
    <property type="entry name" value="Myb_CC_LHEQLE"/>
    <property type="match status" value="1"/>
</dbReference>
<dbReference type="EMBL" id="OIVN01006381">
    <property type="protein sequence ID" value="SPD31913.1"/>
    <property type="molecule type" value="Genomic_DNA"/>
</dbReference>
<dbReference type="InterPro" id="IPR025756">
    <property type="entry name" value="Myb_CC_LHEQLE"/>
</dbReference>
<dbReference type="GO" id="GO:0003677">
    <property type="term" value="F:DNA binding"/>
    <property type="evidence" value="ECO:0007669"/>
    <property type="project" value="InterPro"/>
</dbReference>
<evidence type="ECO:0000259" key="8">
    <source>
        <dbReference type="Pfam" id="PF00249"/>
    </source>
</evidence>
<dbReference type="InterPro" id="IPR001005">
    <property type="entry name" value="SANT/Myb"/>
</dbReference>
<keyword evidence="5" id="KW-0804">Transcription</keyword>
<evidence type="ECO:0000256" key="6">
    <source>
        <dbReference type="ARBA" id="ARBA00023242"/>
    </source>
</evidence>
<dbReference type="AlphaFoldDB" id="A0A2N9J5Z0"/>
<evidence type="ECO:0000259" key="9">
    <source>
        <dbReference type="Pfam" id="PF14379"/>
    </source>
</evidence>
<keyword evidence="6" id="KW-0539">Nucleus</keyword>
<dbReference type="Gene3D" id="1.10.10.60">
    <property type="entry name" value="Homeodomain-like"/>
    <property type="match status" value="1"/>
</dbReference>
<dbReference type="InterPro" id="IPR009057">
    <property type="entry name" value="Homeodomain-like_sf"/>
</dbReference>
<evidence type="ECO:0000256" key="2">
    <source>
        <dbReference type="ARBA" id="ARBA00006783"/>
    </source>
</evidence>
<evidence type="ECO:0000256" key="5">
    <source>
        <dbReference type="ARBA" id="ARBA00023163"/>
    </source>
</evidence>